<protein>
    <submittedName>
        <fullName evidence="8">Amino acid/polyamine/organocation transporter, APC superfamily</fullName>
    </submittedName>
</protein>
<dbReference type="Proteomes" id="UP000198528">
    <property type="component" value="Unassembled WGS sequence"/>
</dbReference>
<feature type="transmembrane region" description="Helical" evidence="7">
    <location>
        <begin position="322"/>
        <end position="342"/>
    </location>
</feature>
<evidence type="ECO:0000313" key="9">
    <source>
        <dbReference type="Proteomes" id="UP000198528"/>
    </source>
</evidence>
<sequence length="490" mass="53666">MARKKLRLKDVVLSIICVVFTIEACAPAAAIGNSSVFWWLFLFVTFLIPYGLIVAELGTTYAEGAGVYEWVRDSLGRRWATREAWYYWVNYFTWLASIAVLFPTTIGGMLGHQLPVWVSVAIELAFIWFVVWVSMQEVGDISWVMNLGAVVNVLLALSVGGMGIWYGSRHGFVSPLTPQSMLPDFGDPTTFTYLSVIIYNYMGCEVIATFVDSMESPQRDMPKAIVTSGLTIVAIYLFVSLGISTAVPHNRINLASGVADAVAAMTGARSWPFMLVSLGFLLSCFANMISWSHGVSSVTNRASKEGNLPRAFGAEDRKGRHLGSCVMTGVCTSALVVAGPLLESLGIGIFYVALSLDIVFTLASYVPMFPAFLRLRKIDPSRPRPFRVPGGRVANALFCWVPVAELVACIVISLVPFGMAPDQLKKLPLLGATVAVIILGEVVRHVSYRHATERASELGVELPAAKMGPDWDRRHNIHPRAYHLGHGSRR</sequence>
<feature type="transmembrane region" description="Helical" evidence="7">
    <location>
        <begin position="348"/>
        <end position="373"/>
    </location>
</feature>
<gene>
    <name evidence="8" type="ORF">SAMN04487824_12112</name>
</gene>
<evidence type="ECO:0000256" key="4">
    <source>
        <dbReference type="ARBA" id="ARBA00022692"/>
    </source>
</evidence>
<feature type="transmembrane region" description="Helical" evidence="7">
    <location>
        <begin position="36"/>
        <end position="55"/>
    </location>
</feature>
<evidence type="ECO:0000256" key="3">
    <source>
        <dbReference type="ARBA" id="ARBA00022475"/>
    </source>
</evidence>
<dbReference type="InterPro" id="IPR050367">
    <property type="entry name" value="APC_superfamily"/>
</dbReference>
<dbReference type="InterPro" id="IPR002293">
    <property type="entry name" value="AA/rel_permease1"/>
</dbReference>
<evidence type="ECO:0000256" key="1">
    <source>
        <dbReference type="ARBA" id="ARBA00004651"/>
    </source>
</evidence>
<dbReference type="Gene3D" id="1.20.1740.10">
    <property type="entry name" value="Amino acid/polyamine transporter I"/>
    <property type="match status" value="1"/>
</dbReference>
<accession>A0A1G6MFW5</accession>
<dbReference type="EMBL" id="FMZL01000021">
    <property type="protein sequence ID" value="SDC54351.1"/>
    <property type="molecule type" value="Genomic_DNA"/>
</dbReference>
<feature type="transmembrane region" description="Helical" evidence="7">
    <location>
        <begin position="84"/>
        <end position="102"/>
    </location>
</feature>
<feature type="transmembrane region" description="Helical" evidence="7">
    <location>
        <begin position="393"/>
        <end position="415"/>
    </location>
</feature>
<dbReference type="PIRSF" id="PIRSF006060">
    <property type="entry name" value="AA_transporter"/>
    <property type="match status" value="1"/>
</dbReference>
<feature type="transmembrane region" description="Helical" evidence="7">
    <location>
        <begin position="191"/>
        <end position="212"/>
    </location>
</feature>
<evidence type="ECO:0000256" key="2">
    <source>
        <dbReference type="ARBA" id="ARBA00022448"/>
    </source>
</evidence>
<dbReference type="PANTHER" id="PTHR42770:SF15">
    <property type="entry name" value="GLUTAMATE_GAMMA-AMINOBUTYRATE ANTIPORTER-RELATED"/>
    <property type="match status" value="1"/>
</dbReference>
<name>A0A1G6MFW5_9ACTN</name>
<feature type="transmembrane region" description="Helical" evidence="7">
    <location>
        <begin position="147"/>
        <end position="166"/>
    </location>
</feature>
<evidence type="ECO:0000256" key="6">
    <source>
        <dbReference type="ARBA" id="ARBA00023136"/>
    </source>
</evidence>
<reference evidence="9" key="1">
    <citation type="submission" date="2016-10" db="EMBL/GenBank/DDBJ databases">
        <authorList>
            <person name="Varghese N."/>
            <person name="Submissions S."/>
        </authorList>
    </citation>
    <scope>NUCLEOTIDE SEQUENCE [LARGE SCALE GENOMIC DNA]</scope>
    <source>
        <strain evidence="9">DSM 22619</strain>
    </source>
</reference>
<proteinExistence type="predicted"/>
<comment type="subcellular location">
    <subcellularLocation>
        <location evidence="1">Cell membrane</location>
        <topology evidence="1">Multi-pass membrane protein</topology>
    </subcellularLocation>
</comment>
<feature type="transmembrane region" description="Helical" evidence="7">
    <location>
        <begin position="427"/>
        <end position="446"/>
    </location>
</feature>
<dbReference type="GO" id="GO:0022857">
    <property type="term" value="F:transmembrane transporter activity"/>
    <property type="evidence" value="ECO:0007669"/>
    <property type="project" value="InterPro"/>
</dbReference>
<dbReference type="STRING" id="604330.SAMN04489857_1932"/>
<evidence type="ECO:0000313" key="8">
    <source>
        <dbReference type="EMBL" id="SDC54351.1"/>
    </source>
</evidence>
<keyword evidence="5 7" id="KW-1133">Transmembrane helix</keyword>
<dbReference type="PANTHER" id="PTHR42770">
    <property type="entry name" value="AMINO ACID TRANSPORTER-RELATED"/>
    <property type="match status" value="1"/>
</dbReference>
<keyword evidence="2" id="KW-0813">Transport</keyword>
<keyword evidence="4 7" id="KW-0812">Transmembrane</keyword>
<keyword evidence="9" id="KW-1185">Reference proteome</keyword>
<organism evidence="8 9">
    <name type="scientific">Parafannyhessea umbonata</name>
    <dbReference type="NCBI Taxonomy" id="604330"/>
    <lineage>
        <taxon>Bacteria</taxon>
        <taxon>Bacillati</taxon>
        <taxon>Actinomycetota</taxon>
        <taxon>Coriobacteriia</taxon>
        <taxon>Coriobacteriales</taxon>
        <taxon>Atopobiaceae</taxon>
        <taxon>Parafannyhessea</taxon>
    </lineage>
</organism>
<keyword evidence="6 7" id="KW-0472">Membrane</keyword>
<evidence type="ECO:0000256" key="5">
    <source>
        <dbReference type="ARBA" id="ARBA00022989"/>
    </source>
</evidence>
<feature type="transmembrane region" description="Helical" evidence="7">
    <location>
        <begin position="114"/>
        <end position="135"/>
    </location>
</feature>
<dbReference type="GO" id="GO:0005886">
    <property type="term" value="C:plasma membrane"/>
    <property type="evidence" value="ECO:0007669"/>
    <property type="project" value="UniProtKB-SubCell"/>
</dbReference>
<feature type="transmembrane region" description="Helical" evidence="7">
    <location>
        <begin position="224"/>
        <end position="247"/>
    </location>
</feature>
<dbReference type="Pfam" id="PF13520">
    <property type="entry name" value="AA_permease_2"/>
    <property type="match status" value="1"/>
</dbReference>
<keyword evidence="3" id="KW-1003">Cell membrane</keyword>
<evidence type="ECO:0000256" key="7">
    <source>
        <dbReference type="SAM" id="Phobius"/>
    </source>
</evidence>
<feature type="transmembrane region" description="Helical" evidence="7">
    <location>
        <begin position="271"/>
        <end position="291"/>
    </location>
</feature>
<dbReference type="AlphaFoldDB" id="A0A1G6MFW5"/>
<dbReference type="RefSeq" id="WP_090847320.1">
    <property type="nucleotide sequence ID" value="NZ_FMZL01000021.1"/>
</dbReference>
<feature type="transmembrane region" description="Helical" evidence="7">
    <location>
        <begin position="12"/>
        <end position="30"/>
    </location>
</feature>